<dbReference type="AlphaFoldDB" id="A0A1H9TDC4"/>
<dbReference type="Gene3D" id="2.40.30.20">
    <property type="match status" value="1"/>
</dbReference>
<reference evidence="2" key="1">
    <citation type="submission" date="2016-10" db="EMBL/GenBank/DDBJ databases">
        <authorList>
            <person name="Varghese N."/>
            <person name="Submissions S."/>
        </authorList>
    </citation>
    <scope>NUCLEOTIDE SEQUENCE [LARGE SCALE GENOMIC DNA]</scope>
    <source>
        <strain evidence="2">CGMCC 4.3525</strain>
    </source>
</reference>
<dbReference type="STRING" id="402600.SAMN05216188_11858"/>
<dbReference type="OrthoDB" id="4578721at2"/>
<evidence type="ECO:0000313" key="2">
    <source>
        <dbReference type="Proteomes" id="UP000199352"/>
    </source>
</evidence>
<keyword evidence="2" id="KW-1185">Reference proteome</keyword>
<accession>A0A1H9TDC4</accession>
<protein>
    <submittedName>
        <fullName evidence="1">Uncharacterized protein</fullName>
    </submittedName>
</protein>
<organism evidence="1 2">
    <name type="scientific">Lentzea xinjiangensis</name>
    <dbReference type="NCBI Taxonomy" id="402600"/>
    <lineage>
        <taxon>Bacteria</taxon>
        <taxon>Bacillati</taxon>
        <taxon>Actinomycetota</taxon>
        <taxon>Actinomycetes</taxon>
        <taxon>Pseudonocardiales</taxon>
        <taxon>Pseudonocardiaceae</taxon>
        <taxon>Lentzea</taxon>
    </lineage>
</organism>
<sequence>MAGITGLGTTFNLPNYTGQLFALTPEDTPLLSAIGGLTGGGQTTSTEFEWQTYDLRDPGQRTKVEGADAPTAEERTRGNVTNVVQIHHEAVSVSYTKQAAVGNLASPQSAPYNHPGGGPNPVTNEMDWQVVQAIKSIALDVNWSFWNGQYQKPTTNASARQTKGLLAAITTNRIAKAATVTGASSATDTVTSTAHGLSNDDKIVFRNTGVATNIVAGRVYYVRDVAANTFKVATSLGGTALTLGTATGLSYVEPWTTDLSTDHVSDIMQMCYDNGGLSEQSTATLACNSIQKRALTKAFGNAYGKFQETTRNVGGLDLTTIVTDFGTLNVMLDRHLPQDMIVPVSLEQLMPVLLNIPGKGVFFEEELAKTGASERSQIYGEIGLKWGNERAHGVLEGLKV</sequence>
<dbReference type="RefSeq" id="WP_089957358.1">
    <property type="nucleotide sequence ID" value="NZ_FOFR01000018.1"/>
</dbReference>
<dbReference type="Pfam" id="PF17236">
    <property type="entry name" value="SU10_MCP"/>
    <property type="match status" value="1"/>
</dbReference>
<gene>
    <name evidence="1" type="ORF">SAMN05216188_11858</name>
</gene>
<dbReference type="Proteomes" id="UP000199352">
    <property type="component" value="Unassembled WGS sequence"/>
</dbReference>
<proteinExistence type="predicted"/>
<dbReference type="InterPro" id="IPR023366">
    <property type="entry name" value="ATP_synth_asu-like_sf"/>
</dbReference>
<dbReference type="EMBL" id="FOFR01000018">
    <property type="protein sequence ID" value="SER95330.1"/>
    <property type="molecule type" value="Genomic_DNA"/>
</dbReference>
<name>A0A1H9TDC4_9PSEU</name>
<evidence type="ECO:0000313" key="1">
    <source>
        <dbReference type="EMBL" id="SER95330.1"/>
    </source>
</evidence>
<dbReference type="InterPro" id="IPR035198">
    <property type="entry name" value="SU10_MCP"/>
</dbReference>